<feature type="transmembrane region" description="Helical" evidence="6">
    <location>
        <begin position="439"/>
        <end position="462"/>
    </location>
</feature>
<proteinExistence type="inferred from homology"/>
<sequence>MGRWHPQCSLRDAARVLAESAAAAPRVGAGLAERVLATLGAHAVRGSCLRALPPPGFFLDYIFERFATAPTTSRWRVCLAPAPCWSCTAWAPPPALSRADFTRLGPALLQQQLSGACSGARPAARPAGELSTVEKYVYGSLATLVVCLCSLCGITLLLCTACAGAHRYVIQLFVSLAVGSLTGDALLHLVPQFLGLHSHADGAHGHGEAGAADATWKLLAVLGGLYGFFLLEKLFSLLAREQPEAEAPGGGRCEHAVALQLCEEEMRRRKQLQGSSCSDLVRVEDAHLSQSRQELRSRELRMLPYMITAGDAIHNFADGLAMGAAFAASWRTGLATSLAVLCHELPHELAPGPCRRVTRARAARDFAALLHAGLSVRRALLLNGASALTAFLGLYIALAVATGPQLEAWIFTVATGLFLYVALCDMLPAMMNVRDERPWLLFALHNVGLLTGWAVLLLLSLYEDNIVL</sequence>
<name>A0ABM4E7K8_9AVES</name>
<evidence type="ECO:0000256" key="4">
    <source>
        <dbReference type="ARBA" id="ARBA00022989"/>
    </source>
</evidence>
<evidence type="ECO:0000256" key="1">
    <source>
        <dbReference type="ARBA" id="ARBA00004141"/>
    </source>
</evidence>
<feature type="transmembrane region" description="Helical" evidence="6">
    <location>
        <begin position="172"/>
        <end position="194"/>
    </location>
</feature>
<evidence type="ECO:0000256" key="6">
    <source>
        <dbReference type="SAM" id="Phobius"/>
    </source>
</evidence>
<dbReference type="Proteomes" id="UP001652627">
    <property type="component" value="Chromosome 2"/>
</dbReference>
<keyword evidence="7" id="KW-1185">Reference proteome</keyword>
<dbReference type="InterPro" id="IPR050799">
    <property type="entry name" value="ZIP_Transporter"/>
</dbReference>
<dbReference type="PANTHER" id="PTHR12191">
    <property type="entry name" value="SOLUTE CARRIER FAMILY 39"/>
    <property type="match status" value="1"/>
</dbReference>
<comment type="similarity">
    <text evidence="2">Belongs to the ZIP transporter (TC 2.A.5) family.</text>
</comment>
<feature type="transmembrane region" description="Helical" evidence="6">
    <location>
        <begin position="214"/>
        <end position="231"/>
    </location>
</feature>
<feature type="transmembrane region" description="Helical" evidence="6">
    <location>
        <begin position="136"/>
        <end position="160"/>
    </location>
</feature>
<reference evidence="7" key="1">
    <citation type="submission" date="2025-05" db="UniProtKB">
        <authorList>
            <consortium name="RefSeq"/>
        </authorList>
    </citation>
    <scope>NUCLEOTIDE SEQUENCE [LARGE SCALE GENOMIC DNA]</scope>
</reference>
<keyword evidence="5 6" id="KW-0472">Membrane</keyword>
<evidence type="ECO:0000256" key="5">
    <source>
        <dbReference type="ARBA" id="ARBA00023136"/>
    </source>
</evidence>
<comment type="subcellular location">
    <subcellularLocation>
        <location evidence="1">Membrane</location>
        <topology evidence="1">Multi-pass membrane protein</topology>
    </subcellularLocation>
</comment>
<keyword evidence="4 6" id="KW-1133">Transmembrane helix</keyword>
<organism evidence="7 8">
    <name type="scientific">Apteryx mantelli</name>
    <name type="common">North Island brown kiwi</name>
    <dbReference type="NCBI Taxonomy" id="2696672"/>
    <lineage>
        <taxon>Eukaryota</taxon>
        <taxon>Metazoa</taxon>
        <taxon>Chordata</taxon>
        <taxon>Craniata</taxon>
        <taxon>Vertebrata</taxon>
        <taxon>Euteleostomi</taxon>
        <taxon>Archelosauria</taxon>
        <taxon>Archosauria</taxon>
        <taxon>Dinosauria</taxon>
        <taxon>Saurischia</taxon>
        <taxon>Theropoda</taxon>
        <taxon>Coelurosauria</taxon>
        <taxon>Aves</taxon>
        <taxon>Palaeognathae</taxon>
        <taxon>Apterygiformes</taxon>
        <taxon>Apterygidae</taxon>
        <taxon>Apteryx</taxon>
    </lineage>
</organism>
<dbReference type="InterPro" id="IPR003689">
    <property type="entry name" value="ZIP"/>
</dbReference>
<accession>A0ABM4E7K8</accession>
<dbReference type="RefSeq" id="XP_067148675.1">
    <property type="nucleotide sequence ID" value="XM_067292574.1"/>
</dbReference>
<gene>
    <name evidence="8" type="primary">SLC39A4</name>
</gene>
<feature type="transmembrane region" description="Helical" evidence="6">
    <location>
        <begin position="380"/>
        <end position="402"/>
    </location>
</feature>
<evidence type="ECO:0000313" key="7">
    <source>
        <dbReference type="Proteomes" id="UP001652627"/>
    </source>
</evidence>
<evidence type="ECO:0000256" key="2">
    <source>
        <dbReference type="ARBA" id="ARBA00006939"/>
    </source>
</evidence>
<protein>
    <submittedName>
        <fullName evidence="8">LOW QUALITY PROTEIN: zinc transporter ZIP4</fullName>
    </submittedName>
</protein>
<dbReference type="Pfam" id="PF02535">
    <property type="entry name" value="Zip"/>
    <property type="match status" value="1"/>
</dbReference>
<reference evidence="8" key="2">
    <citation type="submission" date="2025-08" db="UniProtKB">
        <authorList>
            <consortium name="RefSeq"/>
        </authorList>
    </citation>
    <scope>IDENTIFICATION</scope>
    <source>
        <tissue evidence="8">Blood</tissue>
    </source>
</reference>
<feature type="transmembrane region" description="Helical" evidence="6">
    <location>
        <begin position="408"/>
        <end position="427"/>
    </location>
</feature>
<evidence type="ECO:0000256" key="3">
    <source>
        <dbReference type="ARBA" id="ARBA00022692"/>
    </source>
</evidence>
<keyword evidence="3 6" id="KW-0812">Transmembrane</keyword>
<dbReference type="PANTHER" id="PTHR12191:SF21">
    <property type="entry name" value="ZINC TRANSPORTER ZIP4"/>
    <property type="match status" value="1"/>
</dbReference>
<dbReference type="GeneID" id="136991442"/>
<evidence type="ECO:0000313" key="8">
    <source>
        <dbReference type="RefSeq" id="XP_067148675.1"/>
    </source>
</evidence>